<dbReference type="GO" id="GO:0016787">
    <property type="term" value="F:hydrolase activity"/>
    <property type="evidence" value="ECO:0007669"/>
    <property type="project" value="UniProtKB-KW"/>
</dbReference>
<evidence type="ECO:0000256" key="2">
    <source>
        <dbReference type="ARBA" id="ARBA00022801"/>
    </source>
</evidence>
<proteinExistence type="inferred from homology"/>
<dbReference type="EMBL" id="VUMO01000014">
    <property type="protein sequence ID" value="MSS20536.1"/>
    <property type="molecule type" value="Genomic_DNA"/>
</dbReference>
<gene>
    <name evidence="6" type="ORF">FYJ52_09015</name>
</gene>
<name>A0A7X2NH54_9FIRM</name>
<evidence type="ECO:0000256" key="1">
    <source>
        <dbReference type="ARBA" id="ARBA00022723"/>
    </source>
</evidence>
<organism evidence="6 7">
    <name type="scientific">Pseudoramibacter porci</name>
    <dbReference type="NCBI Taxonomy" id="2606631"/>
    <lineage>
        <taxon>Bacteria</taxon>
        <taxon>Bacillati</taxon>
        <taxon>Bacillota</taxon>
        <taxon>Clostridia</taxon>
        <taxon>Eubacteriales</taxon>
        <taxon>Eubacteriaceae</taxon>
        <taxon>Pseudoramibacter</taxon>
    </lineage>
</organism>
<dbReference type="AlphaFoldDB" id="A0A7X2NH54"/>
<dbReference type="Gene3D" id="3.60.21.10">
    <property type="match status" value="1"/>
</dbReference>
<dbReference type="RefSeq" id="WP_154576900.1">
    <property type="nucleotide sequence ID" value="NZ_VUMO01000014.1"/>
</dbReference>
<dbReference type="PANTHER" id="PTHR42988">
    <property type="entry name" value="PHOSPHOHYDROLASE"/>
    <property type="match status" value="1"/>
</dbReference>
<accession>A0A7X2NH54</accession>
<feature type="domain" description="Calcineurin-like phosphoesterase" evidence="5">
    <location>
        <begin position="16"/>
        <end position="276"/>
    </location>
</feature>
<dbReference type="InterPro" id="IPR050884">
    <property type="entry name" value="CNP_phosphodiesterase-III"/>
</dbReference>
<protein>
    <recommendedName>
        <fullName evidence="5">Calcineurin-like phosphoesterase domain-containing protein</fullName>
    </recommendedName>
</protein>
<dbReference type="InterPro" id="IPR004843">
    <property type="entry name" value="Calcineurin-like_PHP"/>
</dbReference>
<dbReference type="SUPFAM" id="SSF56300">
    <property type="entry name" value="Metallo-dependent phosphatases"/>
    <property type="match status" value="1"/>
</dbReference>
<comment type="caution">
    <text evidence="6">The sequence shown here is derived from an EMBL/GenBank/DDBJ whole genome shotgun (WGS) entry which is preliminary data.</text>
</comment>
<evidence type="ECO:0000313" key="6">
    <source>
        <dbReference type="EMBL" id="MSS20536.1"/>
    </source>
</evidence>
<dbReference type="GO" id="GO:0046872">
    <property type="term" value="F:metal ion binding"/>
    <property type="evidence" value="ECO:0007669"/>
    <property type="project" value="UniProtKB-KW"/>
</dbReference>
<evidence type="ECO:0000259" key="5">
    <source>
        <dbReference type="Pfam" id="PF00149"/>
    </source>
</evidence>
<dbReference type="InterPro" id="IPR029052">
    <property type="entry name" value="Metallo-depent_PP-like"/>
</dbReference>
<dbReference type="PANTHER" id="PTHR42988:SF2">
    <property type="entry name" value="CYCLIC NUCLEOTIDE PHOSPHODIESTERASE CBUA0032-RELATED"/>
    <property type="match status" value="1"/>
</dbReference>
<evidence type="ECO:0000313" key="7">
    <source>
        <dbReference type="Proteomes" id="UP000461754"/>
    </source>
</evidence>
<keyword evidence="2" id="KW-0378">Hydrolase</keyword>
<evidence type="ECO:0000256" key="4">
    <source>
        <dbReference type="ARBA" id="ARBA00025742"/>
    </source>
</evidence>
<keyword evidence="1" id="KW-0479">Metal-binding</keyword>
<dbReference type="Proteomes" id="UP000461754">
    <property type="component" value="Unassembled WGS sequence"/>
</dbReference>
<dbReference type="Pfam" id="PF00149">
    <property type="entry name" value="Metallophos"/>
    <property type="match status" value="1"/>
</dbReference>
<keyword evidence="7" id="KW-1185">Reference proteome</keyword>
<reference evidence="6 7" key="1">
    <citation type="submission" date="2019-08" db="EMBL/GenBank/DDBJ databases">
        <title>In-depth cultivation of the pig gut microbiome towards novel bacterial diversity and tailored functional studies.</title>
        <authorList>
            <person name="Wylensek D."/>
            <person name="Hitch T.C.A."/>
            <person name="Clavel T."/>
        </authorList>
    </citation>
    <scope>NUCLEOTIDE SEQUENCE [LARGE SCALE GENOMIC DNA]</scope>
    <source>
        <strain evidence="6 7">RF-744-FAT-4</strain>
    </source>
</reference>
<keyword evidence="3" id="KW-0408">Iron</keyword>
<evidence type="ECO:0000256" key="3">
    <source>
        <dbReference type="ARBA" id="ARBA00023004"/>
    </source>
</evidence>
<comment type="similarity">
    <text evidence="4">Belongs to the cyclic nucleotide phosphodiesterase class-III family.</text>
</comment>
<sequence>MNTTDQNQSNTRHQALKIAVLADLHYLAPSLIADTPNYTEHRNSDRKMYNESDAFLKAALKRLAAQDPDVLMIAGDLTKDGEWECHEAIAAILEQFARDTGAQVFAAPGNHDINNPDATNFNTPNGKAVPAGRTTPAIFGDLYAPERFGATEVKRFVPPEGKLGCGLSYCVRPKPGFTLIVMDTNRYSADATVRGIDENQTAGIFTPELEAWVLEQTRAAKAQGDTVIGLGHHGFLPHFSMEPKAMPAYLIPEYERISTALADAGMDGVFTGHMHANDIQKMTTEKGRSFFDIETASLICYPSPARIVTVTRKEMDGQTRENFDVHTLIHTDAGTFVNPETGETQTVHNMTAYAKQYGFDTNMLETTAVHNLRKFFKYLKTHPDKKAAYHNKIVNAIDGLLVERLHVQDRRMKKAGIHVSVNAQGIEGALDDVIPKLFSLNPDVRDSLLRRTVGAMSRVDVTNGRTILDYTNYIYQRHLAGLDGTPHEDWALHTRDFLAEGGLTDAYTSIFTELVMALAGDYAQTLSVSKILGADGIQKNLNLIPSDGRTPLVDLSAKRGGRLILAIVKWMLPSLIAKRRDDGALMFRQTCTIADVIADLKANPLSRFVLTHAKKRSDKKRPADTDPALPFALPPAALAALQKGKDQVTAFVTEFADSMGNDTESDQDNDTQFILNCPALSGDDWFSFQPKEA</sequence>